<dbReference type="EMBL" id="GL629997">
    <property type="protein sequence ID" value="EFW99106.1"/>
    <property type="molecule type" value="Genomic_DNA"/>
</dbReference>
<evidence type="ECO:0000256" key="4">
    <source>
        <dbReference type="ARBA" id="ARBA00022679"/>
    </source>
</evidence>
<dbReference type="RefSeq" id="XP_014168589.1">
    <property type="nucleotide sequence ID" value="XM_014313114.1"/>
</dbReference>
<keyword evidence="3" id="KW-0436">Ligase</keyword>
<organism evidence="7">
    <name type="scientific">Grosmannia clavigera (strain kw1407 / UAMH 11150)</name>
    <name type="common">Blue stain fungus</name>
    <name type="synonym">Graphiocladiella clavigera</name>
    <dbReference type="NCBI Taxonomy" id="655863"/>
    <lineage>
        <taxon>Eukaryota</taxon>
        <taxon>Fungi</taxon>
        <taxon>Dikarya</taxon>
        <taxon>Ascomycota</taxon>
        <taxon>Pezizomycotina</taxon>
        <taxon>Sordariomycetes</taxon>
        <taxon>Sordariomycetidae</taxon>
        <taxon>Ophiostomatales</taxon>
        <taxon>Ophiostomataceae</taxon>
        <taxon>Leptographium</taxon>
    </lineage>
</organism>
<dbReference type="PANTHER" id="PTHR45527">
    <property type="entry name" value="NONRIBOSOMAL PEPTIDE SYNTHETASE"/>
    <property type="match status" value="1"/>
</dbReference>
<dbReference type="InterPro" id="IPR016039">
    <property type="entry name" value="Thiolase-like"/>
</dbReference>
<dbReference type="Pfam" id="PF00109">
    <property type="entry name" value="ketoacyl-synt"/>
    <property type="match status" value="1"/>
</dbReference>
<dbReference type="GO" id="GO:0016874">
    <property type="term" value="F:ligase activity"/>
    <property type="evidence" value="ECO:0007669"/>
    <property type="project" value="UniProtKB-KW"/>
</dbReference>
<gene>
    <name evidence="6" type="ORF">CMQ_5527</name>
</gene>
<accession>F0XSF2</accession>
<dbReference type="Gene3D" id="3.40.50.12780">
    <property type="entry name" value="N-terminal domain of ligase-like"/>
    <property type="match status" value="2"/>
</dbReference>
<dbReference type="PROSITE" id="PS52004">
    <property type="entry name" value="KS3_2"/>
    <property type="match status" value="1"/>
</dbReference>
<keyword evidence="1" id="KW-0596">Phosphopantetheine</keyword>
<dbReference type="Gene3D" id="3.30.559.30">
    <property type="entry name" value="Nonribosomal peptide synthetase, condensation domain"/>
    <property type="match status" value="1"/>
</dbReference>
<evidence type="ECO:0000256" key="1">
    <source>
        <dbReference type="ARBA" id="ARBA00022450"/>
    </source>
</evidence>
<dbReference type="Pfam" id="PF02801">
    <property type="entry name" value="Ketoacyl-synt_C"/>
    <property type="match status" value="1"/>
</dbReference>
<proteinExistence type="predicted"/>
<dbReference type="GO" id="GO:0031177">
    <property type="term" value="F:phosphopantetheine binding"/>
    <property type="evidence" value="ECO:0007669"/>
    <property type="project" value="TreeGrafter"/>
</dbReference>
<dbReference type="GO" id="GO:0044550">
    <property type="term" value="P:secondary metabolite biosynthetic process"/>
    <property type="evidence" value="ECO:0007669"/>
    <property type="project" value="TreeGrafter"/>
</dbReference>
<keyword evidence="7" id="KW-1185">Reference proteome</keyword>
<dbReference type="InterPro" id="IPR014031">
    <property type="entry name" value="Ketoacyl_synth_C"/>
</dbReference>
<evidence type="ECO:0000313" key="7">
    <source>
        <dbReference type="Proteomes" id="UP000007796"/>
    </source>
</evidence>
<dbReference type="Gene3D" id="3.40.47.10">
    <property type="match status" value="1"/>
</dbReference>
<dbReference type="GO" id="GO:0043041">
    <property type="term" value="P:amino acid activation for nonribosomal peptide biosynthetic process"/>
    <property type="evidence" value="ECO:0007669"/>
    <property type="project" value="TreeGrafter"/>
</dbReference>
<dbReference type="InterPro" id="IPR036736">
    <property type="entry name" value="ACP-like_sf"/>
</dbReference>
<evidence type="ECO:0000256" key="3">
    <source>
        <dbReference type="ARBA" id="ARBA00022598"/>
    </source>
</evidence>
<feature type="domain" description="Ketosynthase family 3 (KS3)" evidence="5">
    <location>
        <begin position="789"/>
        <end position="1128"/>
    </location>
</feature>
<dbReference type="InterPro" id="IPR042099">
    <property type="entry name" value="ANL_N_sf"/>
</dbReference>
<dbReference type="InParanoid" id="F0XSF2"/>
<name>F0XSF2_GROCL</name>
<dbReference type="eggNOG" id="KOG1202">
    <property type="taxonomic scope" value="Eukaryota"/>
</dbReference>
<dbReference type="PRINTS" id="PR00154">
    <property type="entry name" value="AMPBINDING"/>
</dbReference>
<dbReference type="OrthoDB" id="5334845at2759"/>
<dbReference type="InterPro" id="IPR045851">
    <property type="entry name" value="AMP-bd_C_sf"/>
</dbReference>
<dbReference type="CDD" id="cd05930">
    <property type="entry name" value="A_NRPS"/>
    <property type="match status" value="1"/>
</dbReference>
<dbReference type="CDD" id="cd00833">
    <property type="entry name" value="PKS"/>
    <property type="match status" value="1"/>
</dbReference>
<dbReference type="SUPFAM" id="SSF56801">
    <property type="entry name" value="Acetyl-CoA synthetase-like"/>
    <property type="match status" value="1"/>
</dbReference>
<evidence type="ECO:0000313" key="6">
    <source>
        <dbReference type="EMBL" id="EFW99106.1"/>
    </source>
</evidence>
<dbReference type="GO" id="GO:0016746">
    <property type="term" value="F:acyltransferase activity"/>
    <property type="evidence" value="ECO:0007669"/>
    <property type="project" value="InterPro"/>
</dbReference>
<keyword evidence="2" id="KW-0597">Phosphoprotein</keyword>
<evidence type="ECO:0000259" key="5">
    <source>
        <dbReference type="PROSITE" id="PS52004"/>
    </source>
</evidence>
<dbReference type="GO" id="GO:0005737">
    <property type="term" value="C:cytoplasm"/>
    <property type="evidence" value="ECO:0007669"/>
    <property type="project" value="TreeGrafter"/>
</dbReference>
<dbReference type="SUPFAM" id="SSF53901">
    <property type="entry name" value="Thiolase-like"/>
    <property type="match status" value="1"/>
</dbReference>
<dbReference type="InterPro" id="IPR020845">
    <property type="entry name" value="AMP-binding_CS"/>
</dbReference>
<dbReference type="SMART" id="SM00825">
    <property type="entry name" value="PKS_KS"/>
    <property type="match status" value="1"/>
</dbReference>
<dbReference type="Pfam" id="PF00550">
    <property type="entry name" value="PP-binding"/>
    <property type="match status" value="1"/>
</dbReference>
<dbReference type="STRING" id="655863.F0XSF2"/>
<dbReference type="HOGENOM" id="CLU_003656_0_0_1"/>
<evidence type="ECO:0000256" key="2">
    <source>
        <dbReference type="ARBA" id="ARBA00022553"/>
    </source>
</evidence>
<dbReference type="InterPro" id="IPR014030">
    <property type="entry name" value="Ketoacyl_synth_N"/>
</dbReference>
<dbReference type="GeneID" id="25978859"/>
<protein>
    <submittedName>
        <fullName evidence="6">Thiotemplate mechanism natural product synthetase</fullName>
    </submittedName>
</protein>
<dbReference type="SUPFAM" id="SSF47336">
    <property type="entry name" value="ACP-like"/>
    <property type="match status" value="1"/>
</dbReference>
<dbReference type="Gene3D" id="1.10.1200.10">
    <property type="entry name" value="ACP-like"/>
    <property type="match status" value="1"/>
</dbReference>
<dbReference type="PANTHER" id="PTHR45527:SF1">
    <property type="entry name" value="FATTY ACID SYNTHASE"/>
    <property type="match status" value="1"/>
</dbReference>
<dbReference type="Pfam" id="PF00501">
    <property type="entry name" value="AMP-binding"/>
    <property type="match status" value="2"/>
</dbReference>
<dbReference type="Proteomes" id="UP000007796">
    <property type="component" value="Unassembled WGS sequence"/>
</dbReference>
<dbReference type="eggNOG" id="KOG1178">
    <property type="taxonomic scope" value="Eukaryota"/>
</dbReference>
<dbReference type="InterPro" id="IPR009081">
    <property type="entry name" value="PP-bd_ACP"/>
</dbReference>
<sequence length="1128" mass="122528">MGFGSRPPAMANCVGQFASALPVKIPLWQVAHDGDGTFRSLVSAVGKNISDVKKNELFPAVEIAEAIRETGSDYTPPRVAVTYSPKLADAGCRLFPVNGVWDLFFCFLESEEDVKVGIIYDPTIFSALDVRDMKTLWVRLAAISKSSNAMVRDMLEWLPEHTSLPIVPLKSQRNPLRHIHHWFDAHAQTNPDAEALSSGEQDISITYGGLYASTELKAKFLLYNGISAGDRVLVKLERGFQTLEWMLGILKSGAAFIYVDVDSPKNQEDFILENAGPSLVINKALVEEYSERVMGEPFDCDLATPKYGTSDDDLAYIIYTSGSTGKPKGVMVEHGNIACFVKASTSAYRCGFGTRVLQLASFTFDGSILEWTTALCTGGWSDMQITPSALGTLPVSRSLSCLRLISVGGEAGSRGIFERWHSRVDIVNAYGPTEAAIAVSFNRINRSDLLPDIISVGRANKGSELYICAENFRPVLGQDSVGEICISGSQVARGYCQLPIQTAKSFSVHEDGNRMYRTGDHGKILSDGSLVVLGRVDREFKVRGYRIRPEEIEGAILSAKVGVSEASVLISEEGTEMIAAVTPDSVSQSRLFASLRSKLVNYKVPSRIVKLGRMPKNASGKLDHPAIRQEIRAALARDSHIDGTSNTEVLSDEDDIETRERNREQDVGKIWTRLLHRNSSPASNVNFFDIGGHSLLVPQLHDALKQAFPGKAVRLVDLFHQSTIAQQAVLLGDDPKIGATKPTYTKRNKKHTHVCRERKDSSDSSSSACRSCFETKIPKLATNSDKEVSEHVAIVGLAGRFPGAMCPDEFYDNLVKGYSGIRSSASSIAHETLDGNVWVPQAGVLDNIEDFDHQFWNLTREEATEMDPQQRLFLEMADEALRDAGIDFKVANPDFGSRVGIFVGSANNSYHVYTESVSSDSFLKENRGLVAPSISARTAYQLNFSGPNVTVQTNCASSTVALSLACDALRLGRCEIAVVGGISVQLFEGGYVTQEGQIFSPQGVCRPFDAKADGTVPADAVAAVVLKRYSAAVQDSSSVYARILGTGIGSDGAREKAGYQVPSPRGQAEVIKSAWRTAGISPNRLCYVELHGSGTPVGDALEVEGLTLAMRELTVYASGLDFPDTRTG</sequence>
<dbReference type="SUPFAM" id="SSF52777">
    <property type="entry name" value="CoA-dependent acyltransferases"/>
    <property type="match status" value="1"/>
</dbReference>
<dbReference type="InterPro" id="IPR000873">
    <property type="entry name" value="AMP-dep_synth/lig_dom"/>
</dbReference>
<reference evidence="6 7" key="1">
    <citation type="journal article" date="2011" name="Proc. Natl. Acad. Sci. U.S.A.">
        <title>Genome and transcriptome analyses of the mountain pine beetle-fungal symbiont Grosmannia clavigera, a lodgepole pine pathogen.</title>
        <authorList>
            <person name="DiGuistini S."/>
            <person name="Wang Y."/>
            <person name="Liao N.Y."/>
            <person name="Taylor G."/>
            <person name="Tanguay P."/>
            <person name="Feau N."/>
            <person name="Henrissat B."/>
            <person name="Chan S.K."/>
            <person name="Hesse-Orce U."/>
            <person name="Alamouti S.M."/>
            <person name="Tsui C.K.M."/>
            <person name="Docking R.T."/>
            <person name="Levasseur A."/>
            <person name="Haridas S."/>
            <person name="Robertson G."/>
            <person name="Birol I."/>
            <person name="Holt R.A."/>
            <person name="Marra M.A."/>
            <person name="Hamelin R.C."/>
            <person name="Hirst M."/>
            <person name="Jones S.J.M."/>
            <person name="Bohlmann J."/>
            <person name="Breuil C."/>
        </authorList>
    </citation>
    <scope>NUCLEOTIDE SEQUENCE [LARGE SCALE GENOMIC DNA]</scope>
    <source>
        <strain evidence="7">kw1407 / UAMH 11150</strain>
    </source>
</reference>
<dbReference type="AlphaFoldDB" id="F0XSF2"/>
<dbReference type="InterPro" id="IPR020841">
    <property type="entry name" value="PKS_Beta-ketoAc_synthase_dom"/>
</dbReference>
<dbReference type="PROSITE" id="PS00455">
    <property type="entry name" value="AMP_BINDING"/>
    <property type="match status" value="1"/>
</dbReference>
<dbReference type="InterPro" id="IPR020459">
    <property type="entry name" value="AMP-binding"/>
</dbReference>
<keyword evidence="4" id="KW-0808">Transferase</keyword>
<dbReference type="Gene3D" id="3.30.300.30">
    <property type="match status" value="1"/>
</dbReference>